<reference evidence="2" key="1">
    <citation type="submission" date="2016-10" db="EMBL/GenBank/DDBJ databases">
        <title>Comparative Genomics of Relapsing Fever Spirochetes.</title>
        <authorList>
            <person name="Schwan T.G."/>
            <person name="Raffel S.J."/>
            <person name="Porcella S.F."/>
            <person name="Martens C.A."/>
            <person name="Bruno D.P."/>
            <person name="Ricklefs S.M."/>
            <person name="Barbian K.B."/>
        </authorList>
    </citation>
    <scope>NUCLEOTIDE SEQUENCE</scope>
    <source>
        <strain evidence="2">SLO</strain>
    </source>
</reference>
<dbReference type="Proteomes" id="UP000019331">
    <property type="component" value="Chromosome"/>
</dbReference>
<keyword evidence="3" id="KW-1185">Reference proteome</keyword>
<keyword evidence="1" id="KW-0472">Membrane</keyword>
<feature type="transmembrane region" description="Helical" evidence="1">
    <location>
        <begin position="22"/>
        <end position="43"/>
    </location>
</feature>
<proteinExistence type="predicted"/>
<keyword evidence="1" id="KW-1133">Transmembrane helix</keyword>
<dbReference type="EMBL" id="CP005851">
    <property type="protein sequence ID" value="AHH09905.1"/>
    <property type="molecule type" value="Genomic_DNA"/>
</dbReference>
<evidence type="ECO:0000256" key="1">
    <source>
        <dbReference type="SAM" id="Phobius"/>
    </source>
</evidence>
<evidence type="ECO:0000313" key="3">
    <source>
        <dbReference type="Proteomes" id="UP000019331"/>
    </source>
</evidence>
<keyword evidence="1" id="KW-0812">Transmembrane</keyword>
<evidence type="ECO:0000313" key="2">
    <source>
        <dbReference type="EMBL" id="AHH09905.1"/>
    </source>
</evidence>
<sequence length="94" mass="10836">MRKRVNQAKEVIFKVDFNDKKVGIWGLLALILIVFGFIIAPLMPGLFDTTDSSSLKFGSYKGQPVYYEKDNKFAQYVKSYSNFYSKLKKIIVLI</sequence>
<gene>
    <name evidence="2" type="ORF">BPA_0057500</name>
</gene>
<accession>A0ABM5PKZ0</accession>
<name>A0ABM5PKZ0_BORPR</name>
<evidence type="ECO:0008006" key="4">
    <source>
        <dbReference type="Google" id="ProtNLM"/>
    </source>
</evidence>
<protein>
    <recommendedName>
        <fullName evidence="4">Oligopeptide transport permease C-like N-terminal domain-containing protein</fullName>
    </recommendedName>
</protein>
<organism evidence="2 3">
    <name type="scientific">Borrelia parkeri SLO</name>
    <dbReference type="NCBI Taxonomy" id="1313294"/>
    <lineage>
        <taxon>Bacteria</taxon>
        <taxon>Pseudomonadati</taxon>
        <taxon>Spirochaetota</taxon>
        <taxon>Spirochaetia</taxon>
        <taxon>Spirochaetales</taxon>
        <taxon>Borreliaceae</taxon>
        <taxon>Borrelia</taxon>
    </lineage>
</organism>